<dbReference type="EMBL" id="FOUZ01000014">
    <property type="protein sequence ID" value="SFN53945.1"/>
    <property type="molecule type" value="Genomic_DNA"/>
</dbReference>
<reference evidence="2" key="1">
    <citation type="submission" date="2016-10" db="EMBL/GenBank/DDBJ databases">
        <authorList>
            <person name="Varghese N."/>
            <person name="Submissions S."/>
        </authorList>
    </citation>
    <scope>NUCLEOTIDE SEQUENCE [LARGE SCALE GENOMIC DNA]</scope>
    <source>
        <strain evidence="2">XJ109</strain>
    </source>
</reference>
<gene>
    <name evidence="1" type="ORF">SAMN05421738_11471</name>
</gene>
<dbReference type="RefSeq" id="WP_092909341.1">
    <property type="nucleotide sequence ID" value="NZ_FOUZ01000014.1"/>
</dbReference>
<dbReference type="Proteomes" id="UP000199149">
    <property type="component" value="Unassembled WGS sequence"/>
</dbReference>
<sequence>MKSFLPTIIFSLLLLSCSYKDPVAKFEIINNSGFSKNENNLLSKYEGIITLNNKDSTIYTFSFYKDNTYVVKIDRVGEKPIEIQEGTWITDGNFYVVYGTDASAYRFLEENGNLSLLNDDGHLYKDNKGENKFILYRK</sequence>
<name>A0A1I4ZUJ7_9FLAO</name>
<dbReference type="STRING" id="684065.SAMN05421738_11471"/>
<evidence type="ECO:0008006" key="3">
    <source>
        <dbReference type="Google" id="ProtNLM"/>
    </source>
</evidence>
<protein>
    <recommendedName>
        <fullName evidence="3">NlpE N-terminal domain-containing protein</fullName>
    </recommendedName>
</protein>
<accession>A0A1I4ZUJ7</accession>
<dbReference type="AlphaFoldDB" id="A0A1I4ZUJ7"/>
<dbReference type="Gene3D" id="2.40.128.640">
    <property type="match status" value="1"/>
</dbReference>
<evidence type="ECO:0000313" key="2">
    <source>
        <dbReference type="Proteomes" id="UP000199149"/>
    </source>
</evidence>
<organism evidence="1 2">
    <name type="scientific">Algoriella xinjiangensis</name>
    <dbReference type="NCBI Taxonomy" id="684065"/>
    <lineage>
        <taxon>Bacteria</taxon>
        <taxon>Pseudomonadati</taxon>
        <taxon>Bacteroidota</taxon>
        <taxon>Flavobacteriia</taxon>
        <taxon>Flavobacteriales</taxon>
        <taxon>Weeksellaceae</taxon>
        <taxon>Algoriella</taxon>
    </lineage>
</organism>
<proteinExistence type="predicted"/>
<dbReference type="PROSITE" id="PS51257">
    <property type="entry name" value="PROKAR_LIPOPROTEIN"/>
    <property type="match status" value="1"/>
</dbReference>
<keyword evidence="2" id="KW-1185">Reference proteome</keyword>
<evidence type="ECO:0000313" key="1">
    <source>
        <dbReference type="EMBL" id="SFN53945.1"/>
    </source>
</evidence>